<protein>
    <submittedName>
        <fullName evidence="1">Uncharacterized protein</fullName>
    </submittedName>
</protein>
<name>A0A1D3UE37_TANFO</name>
<dbReference type="Proteomes" id="UP000182057">
    <property type="component" value="Unassembled WGS sequence"/>
</dbReference>
<proteinExistence type="predicted"/>
<dbReference type="AlphaFoldDB" id="A0A1D3UE37"/>
<gene>
    <name evidence="1" type="ORF">TFUB20_00335</name>
</gene>
<evidence type="ECO:0000313" key="2">
    <source>
        <dbReference type="Proteomes" id="UP000182057"/>
    </source>
</evidence>
<sequence>MKTIYEKIKPDFPCIVLYNTFICKVYAIGMKYREMNKALPYFSLICNKAETSVKRIYV</sequence>
<dbReference type="EMBL" id="FMMM01000016">
    <property type="protein sequence ID" value="SCQ18373.1"/>
    <property type="molecule type" value="Genomic_DNA"/>
</dbReference>
<evidence type="ECO:0000313" key="1">
    <source>
        <dbReference type="EMBL" id="SCQ18373.1"/>
    </source>
</evidence>
<reference evidence="1 2" key="1">
    <citation type="submission" date="2016-09" db="EMBL/GenBank/DDBJ databases">
        <authorList>
            <person name="Capua I."/>
            <person name="De Benedictis P."/>
            <person name="Joannis T."/>
            <person name="Lombin L.H."/>
            <person name="Cattoli G."/>
        </authorList>
    </citation>
    <scope>NUCLEOTIDE SEQUENCE [LARGE SCALE GENOMIC DNA]</scope>
    <source>
        <strain evidence="1 2">UB20</strain>
    </source>
</reference>
<accession>A0A1D3UE37</accession>
<organism evidence="1 2">
    <name type="scientific">Tannerella forsythia</name>
    <name type="common">Bacteroides forsythus</name>
    <dbReference type="NCBI Taxonomy" id="28112"/>
    <lineage>
        <taxon>Bacteria</taxon>
        <taxon>Pseudomonadati</taxon>
        <taxon>Bacteroidota</taxon>
        <taxon>Bacteroidia</taxon>
        <taxon>Bacteroidales</taxon>
        <taxon>Tannerellaceae</taxon>
        <taxon>Tannerella</taxon>
    </lineage>
</organism>